<dbReference type="PANTHER" id="PTHR35296">
    <property type="entry name" value="EXPRESSED PROTEIN"/>
    <property type="match status" value="1"/>
</dbReference>
<dbReference type="EMBL" id="WOCE01000013">
    <property type="protein sequence ID" value="KAE9601567.1"/>
    <property type="molecule type" value="Genomic_DNA"/>
</dbReference>
<dbReference type="Proteomes" id="UP000447434">
    <property type="component" value="Chromosome 13"/>
</dbReference>
<dbReference type="InterPro" id="IPR003676">
    <property type="entry name" value="SAUR_fam"/>
</dbReference>
<keyword evidence="3" id="KW-0472">Membrane</keyword>
<sequence length="177" mass="20144">MRSIHHLQSFNILVYIGTSPPLSLSPCATASLCIFFFILSIPFPFTHLTSFNMSKGGKLTKLKSVLKKWNSFGTKQPRHSISSVANDDGDDVSASSRSDLHPVYVGKSRRLYRVTSDVVDHPLFRELVERSRHQQEHQHDNINVACEVVLFEHLLWMLENSDPQPESLDELVDFYAC</sequence>
<evidence type="ECO:0000313" key="4">
    <source>
        <dbReference type="EMBL" id="KAE9601567.1"/>
    </source>
</evidence>
<feature type="transmembrane region" description="Helical" evidence="3">
    <location>
        <begin position="23"/>
        <end position="45"/>
    </location>
</feature>
<comment type="similarity">
    <text evidence="1">Belongs to the ARG7 family.</text>
</comment>
<reference evidence="5" key="1">
    <citation type="journal article" date="2020" name="Nat. Commun.">
        <title>Genome sequence of the cluster root forming white lupin.</title>
        <authorList>
            <person name="Hufnagel B."/>
            <person name="Marques A."/>
            <person name="Soriano A."/>
            <person name="Marques L."/>
            <person name="Divol F."/>
            <person name="Doumas P."/>
            <person name="Sallet E."/>
            <person name="Mancinotti D."/>
            <person name="Carrere S."/>
            <person name="Marande W."/>
            <person name="Arribat S."/>
            <person name="Keller J."/>
            <person name="Huneau C."/>
            <person name="Blein T."/>
            <person name="Aime D."/>
            <person name="Laguerre M."/>
            <person name="Taylor J."/>
            <person name="Schubert V."/>
            <person name="Nelson M."/>
            <person name="Geu-Flores F."/>
            <person name="Crespi M."/>
            <person name="Gallardo-Guerrero K."/>
            <person name="Delaux P.-M."/>
            <person name="Salse J."/>
            <person name="Berges H."/>
            <person name="Guyot R."/>
            <person name="Gouzy J."/>
            <person name="Peret B."/>
        </authorList>
    </citation>
    <scope>NUCLEOTIDE SEQUENCE [LARGE SCALE GENOMIC DNA]</scope>
    <source>
        <strain evidence="5">cv. Amiga</strain>
    </source>
</reference>
<evidence type="ECO:0000256" key="1">
    <source>
        <dbReference type="ARBA" id="ARBA00006974"/>
    </source>
</evidence>
<keyword evidence="5" id="KW-1185">Reference proteome</keyword>
<comment type="caution">
    <text evidence="4">The sequence shown here is derived from an EMBL/GenBank/DDBJ whole genome shotgun (WGS) entry which is preliminary data.</text>
</comment>
<evidence type="ECO:0000256" key="2">
    <source>
        <dbReference type="SAM" id="MobiDB-lite"/>
    </source>
</evidence>
<accession>A0A6A4PJ88</accession>
<feature type="compositionally biased region" description="Polar residues" evidence="2">
    <location>
        <begin position="74"/>
        <end position="85"/>
    </location>
</feature>
<dbReference type="Pfam" id="PF02519">
    <property type="entry name" value="Auxin_inducible"/>
    <property type="match status" value="1"/>
</dbReference>
<keyword evidence="3" id="KW-1133">Transmembrane helix</keyword>
<proteinExistence type="inferred from homology"/>
<dbReference type="GO" id="GO:0009733">
    <property type="term" value="P:response to auxin"/>
    <property type="evidence" value="ECO:0007669"/>
    <property type="project" value="InterPro"/>
</dbReference>
<organism evidence="4 5">
    <name type="scientific">Lupinus albus</name>
    <name type="common">White lupine</name>
    <name type="synonym">Lupinus termis</name>
    <dbReference type="NCBI Taxonomy" id="3870"/>
    <lineage>
        <taxon>Eukaryota</taxon>
        <taxon>Viridiplantae</taxon>
        <taxon>Streptophyta</taxon>
        <taxon>Embryophyta</taxon>
        <taxon>Tracheophyta</taxon>
        <taxon>Spermatophyta</taxon>
        <taxon>Magnoliopsida</taxon>
        <taxon>eudicotyledons</taxon>
        <taxon>Gunneridae</taxon>
        <taxon>Pentapetalae</taxon>
        <taxon>rosids</taxon>
        <taxon>fabids</taxon>
        <taxon>Fabales</taxon>
        <taxon>Fabaceae</taxon>
        <taxon>Papilionoideae</taxon>
        <taxon>50 kb inversion clade</taxon>
        <taxon>genistoids sensu lato</taxon>
        <taxon>core genistoids</taxon>
        <taxon>Genisteae</taxon>
        <taxon>Lupinus</taxon>
    </lineage>
</organism>
<dbReference type="AlphaFoldDB" id="A0A6A4PJ88"/>
<protein>
    <submittedName>
        <fullName evidence="4">Putative small auxin-up RNA</fullName>
    </submittedName>
</protein>
<evidence type="ECO:0000313" key="5">
    <source>
        <dbReference type="Proteomes" id="UP000447434"/>
    </source>
</evidence>
<feature type="region of interest" description="Disordered" evidence="2">
    <location>
        <begin position="74"/>
        <end position="94"/>
    </location>
</feature>
<keyword evidence="3" id="KW-0812">Transmembrane</keyword>
<dbReference type="PANTHER" id="PTHR35296:SF8">
    <property type="entry name" value="SMALL AUXIN-UP RNA-RELATED"/>
    <property type="match status" value="1"/>
</dbReference>
<dbReference type="OrthoDB" id="1924524at2759"/>
<gene>
    <name evidence="4" type="ORF">Lalb_Chr13g0299221</name>
</gene>
<name>A0A6A4PJ88_LUPAL</name>
<evidence type="ECO:0000256" key="3">
    <source>
        <dbReference type="SAM" id="Phobius"/>
    </source>
</evidence>